<dbReference type="EMBL" id="BMEO01000003">
    <property type="protein sequence ID" value="GGF90839.1"/>
    <property type="molecule type" value="Genomic_DNA"/>
</dbReference>
<dbReference type="GO" id="GO:0034605">
    <property type="term" value="P:cellular response to heat"/>
    <property type="evidence" value="ECO:0007669"/>
    <property type="project" value="InterPro"/>
</dbReference>
<organism evidence="7 8">
    <name type="scientific">Marinicella pacifica</name>
    <dbReference type="NCBI Taxonomy" id="1171543"/>
    <lineage>
        <taxon>Bacteria</taxon>
        <taxon>Pseudomonadati</taxon>
        <taxon>Pseudomonadota</taxon>
        <taxon>Gammaproteobacteria</taxon>
        <taxon>Lysobacterales</taxon>
        <taxon>Marinicellaceae</taxon>
        <taxon>Marinicella</taxon>
    </lineage>
</organism>
<sequence length="124" mass="14616">MVRIDKWLWAARFYKTRSLAKKKIEQGKVKVNGQRCKPARCIEVGDQIEIKKDQLKWVVDVLELSENRGPAKVAQTLYEETEASQQARQDKQLLSKLEYHSTPKPEGRPSKKDRREIQKLKRKR</sequence>
<comment type="caution">
    <text evidence="7">The sequence shown here is derived from an EMBL/GenBank/DDBJ whole genome shotgun (WGS) entry which is preliminary data.</text>
</comment>
<dbReference type="InterPro" id="IPR002942">
    <property type="entry name" value="S4_RNA-bd"/>
</dbReference>
<comment type="similarity">
    <text evidence="1 4">Belongs to the HSP15 family.</text>
</comment>
<keyword evidence="8" id="KW-1185">Reference proteome</keyword>
<dbReference type="Gene3D" id="3.10.290.10">
    <property type="entry name" value="RNA-binding S4 domain"/>
    <property type="match status" value="1"/>
</dbReference>
<dbReference type="InterPro" id="IPR025708">
    <property type="entry name" value="HSP15"/>
</dbReference>
<dbReference type="CDD" id="cd00165">
    <property type="entry name" value="S4"/>
    <property type="match status" value="1"/>
</dbReference>
<dbReference type="SUPFAM" id="SSF55174">
    <property type="entry name" value="Alpha-L RNA-binding motif"/>
    <property type="match status" value="1"/>
</dbReference>
<evidence type="ECO:0000259" key="6">
    <source>
        <dbReference type="SMART" id="SM00363"/>
    </source>
</evidence>
<dbReference type="RefSeq" id="WP_188364588.1">
    <property type="nucleotide sequence ID" value="NZ_BAABJF010000017.1"/>
</dbReference>
<feature type="region of interest" description="Disordered" evidence="5">
    <location>
        <begin position="79"/>
        <end position="124"/>
    </location>
</feature>
<evidence type="ECO:0000256" key="5">
    <source>
        <dbReference type="SAM" id="MobiDB-lite"/>
    </source>
</evidence>
<name>A0A917CL34_9GAMM</name>
<dbReference type="GO" id="GO:0003727">
    <property type="term" value="F:single-stranded RNA binding"/>
    <property type="evidence" value="ECO:0007669"/>
    <property type="project" value="InterPro"/>
</dbReference>
<evidence type="ECO:0000256" key="2">
    <source>
        <dbReference type="ARBA" id="ARBA00022884"/>
    </source>
</evidence>
<dbReference type="AlphaFoldDB" id="A0A917CL34"/>
<dbReference type="GO" id="GO:0003677">
    <property type="term" value="F:DNA binding"/>
    <property type="evidence" value="ECO:0007669"/>
    <property type="project" value="UniProtKB-KW"/>
</dbReference>
<dbReference type="SMART" id="SM00363">
    <property type="entry name" value="S4"/>
    <property type="match status" value="1"/>
</dbReference>
<dbReference type="Pfam" id="PF01479">
    <property type="entry name" value="S4"/>
    <property type="match status" value="1"/>
</dbReference>
<keyword evidence="2 4" id="KW-0694">RNA-binding</keyword>
<reference evidence="7" key="2">
    <citation type="submission" date="2020-09" db="EMBL/GenBank/DDBJ databases">
        <authorList>
            <person name="Sun Q."/>
            <person name="Zhou Y."/>
        </authorList>
    </citation>
    <scope>NUCLEOTIDE SEQUENCE</scope>
    <source>
        <strain evidence="7">CGMCC 1.12181</strain>
    </source>
</reference>
<dbReference type="PROSITE" id="PS50889">
    <property type="entry name" value="S4"/>
    <property type="match status" value="1"/>
</dbReference>
<feature type="compositionally biased region" description="Basic and acidic residues" evidence="5">
    <location>
        <begin position="88"/>
        <end position="124"/>
    </location>
</feature>
<evidence type="ECO:0000313" key="7">
    <source>
        <dbReference type="EMBL" id="GGF90839.1"/>
    </source>
</evidence>
<evidence type="ECO:0000256" key="3">
    <source>
        <dbReference type="ARBA" id="ARBA00023125"/>
    </source>
</evidence>
<proteinExistence type="inferred from homology"/>
<evidence type="ECO:0000256" key="4">
    <source>
        <dbReference type="PIRNR" id="PIRNR016821"/>
    </source>
</evidence>
<feature type="domain" description="RNA-binding S4" evidence="6">
    <location>
        <begin position="2"/>
        <end position="63"/>
    </location>
</feature>
<dbReference type="InterPro" id="IPR036986">
    <property type="entry name" value="S4_RNA-bd_sf"/>
</dbReference>
<dbReference type="PIRSF" id="PIRSF016821">
    <property type="entry name" value="HSP15"/>
    <property type="match status" value="1"/>
</dbReference>
<protein>
    <recommendedName>
        <fullName evidence="4">Heat shock protein 15</fullName>
    </recommendedName>
</protein>
<reference evidence="7" key="1">
    <citation type="journal article" date="2014" name="Int. J. Syst. Evol. Microbiol.">
        <title>Complete genome sequence of Corynebacterium casei LMG S-19264T (=DSM 44701T), isolated from a smear-ripened cheese.</title>
        <authorList>
            <consortium name="US DOE Joint Genome Institute (JGI-PGF)"/>
            <person name="Walter F."/>
            <person name="Albersmeier A."/>
            <person name="Kalinowski J."/>
            <person name="Ruckert C."/>
        </authorList>
    </citation>
    <scope>NUCLEOTIDE SEQUENCE</scope>
    <source>
        <strain evidence="7">CGMCC 1.12181</strain>
    </source>
</reference>
<gene>
    <name evidence="7" type="ORF">GCM10011365_09970</name>
</gene>
<keyword evidence="3 4" id="KW-0238">DNA-binding</keyword>
<accession>A0A917CL34</accession>
<dbReference type="GO" id="GO:0043023">
    <property type="term" value="F:ribosomal large subunit binding"/>
    <property type="evidence" value="ECO:0007669"/>
    <property type="project" value="InterPro"/>
</dbReference>
<dbReference type="Proteomes" id="UP000605253">
    <property type="component" value="Unassembled WGS sequence"/>
</dbReference>
<evidence type="ECO:0000256" key="1">
    <source>
        <dbReference type="ARBA" id="ARBA00008396"/>
    </source>
</evidence>
<evidence type="ECO:0000313" key="8">
    <source>
        <dbReference type="Proteomes" id="UP000605253"/>
    </source>
</evidence>